<sequence>LNSKEGKHMGWKVYVPPLKPCSHLLISSRNTASTAAGAPNASLPRALKYGFRYGFFEETSSQLERGVPQGDTPLFLHPPHKLIIF</sequence>
<dbReference type="Proteomes" id="UP000187172">
    <property type="component" value="Unassembled WGS sequence"/>
</dbReference>
<dbReference type="EMBL" id="MRTP01000049">
    <property type="protein sequence ID" value="OMF41327.1"/>
    <property type="molecule type" value="Genomic_DNA"/>
</dbReference>
<organism evidence="1 2">
    <name type="scientific">Paenibacillus rhizosphaerae</name>
    <dbReference type="NCBI Taxonomy" id="297318"/>
    <lineage>
        <taxon>Bacteria</taxon>
        <taxon>Bacillati</taxon>
        <taxon>Bacillota</taxon>
        <taxon>Bacilli</taxon>
        <taxon>Bacillales</taxon>
        <taxon>Paenibacillaceae</taxon>
        <taxon>Paenibacillus</taxon>
    </lineage>
</organism>
<proteinExistence type="predicted"/>
<feature type="non-terminal residue" evidence="1">
    <location>
        <position position="1"/>
    </location>
</feature>
<keyword evidence="2" id="KW-1185">Reference proteome</keyword>
<comment type="caution">
    <text evidence="1">The sequence shown here is derived from an EMBL/GenBank/DDBJ whole genome shotgun (WGS) entry which is preliminary data.</text>
</comment>
<reference evidence="1 2" key="1">
    <citation type="submission" date="2016-11" db="EMBL/GenBank/DDBJ databases">
        <title>Paenibacillus species isolates.</title>
        <authorList>
            <person name="Beno S.M."/>
        </authorList>
    </citation>
    <scope>NUCLEOTIDE SEQUENCE [LARGE SCALE GENOMIC DNA]</scope>
    <source>
        <strain evidence="1 2">FSL R5-0378</strain>
    </source>
</reference>
<accession>A0A1R1DP08</accession>
<dbReference type="RefSeq" id="WP_208629415.1">
    <property type="nucleotide sequence ID" value="NZ_MRTP01000049.1"/>
</dbReference>
<evidence type="ECO:0000313" key="1">
    <source>
        <dbReference type="EMBL" id="OMF41327.1"/>
    </source>
</evidence>
<evidence type="ECO:0000313" key="2">
    <source>
        <dbReference type="Proteomes" id="UP000187172"/>
    </source>
</evidence>
<gene>
    <name evidence="1" type="ORF">BK138_35680</name>
</gene>
<protein>
    <submittedName>
        <fullName evidence="1">Uncharacterized protein</fullName>
    </submittedName>
</protein>
<name>A0A1R1DP08_9BACL</name>
<dbReference type="AlphaFoldDB" id="A0A1R1DP08"/>